<keyword evidence="12 16" id="KW-0238">DNA-binding</keyword>
<dbReference type="SMART" id="SM00482">
    <property type="entry name" value="POLAc"/>
    <property type="match status" value="1"/>
</dbReference>
<evidence type="ECO:0000256" key="9">
    <source>
        <dbReference type="ARBA" id="ARBA00022801"/>
    </source>
</evidence>
<comment type="catalytic activity">
    <reaction evidence="14 16">
        <text>DNA(n) + a 2'-deoxyribonucleoside 5'-triphosphate = DNA(n+1) + diphosphate</text>
        <dbReference type="Rhea" id="RHEA:22508"/>
        <dbReference type="Rhea" id="RHEA-COMP:17339"/>
        <dbReference type="Rhea" id="RHEA-COMP:17340"/>
        <dbReference type="ChEBI" id="CHEBI:33019"/>
        <dbReference type="ChEBI" id="CHEBI:61560"/>
        <dbReference type="ChEBI" id="CHEBI:173112"/>
        <dbReference type="EC" id="2.7.7.7"/>
    </reaction>
</comment>
<dbReference type="SUPFAM" id="SSF53098">
    <property type="entry name" value="Ribonuclease H-like"/>
    <property type="match status" value="1"/>
</dbReference>
<accession>A0ABY4DGM3</accession>
<evidence type="ECO:0000256" key="17">
    <source>
        <dbReference type="SAM" id="MobiDB-lite"/>
    </source>
</evidence>
<dbReference type="Pfam" id="PF00476">
    <property type="entry name" value="DNA_pol_A"/>
    <property type="match status" value="1"/>
</dbReference>
<evidence type="ECO:0000256" key="3">
    <source>
        <dbReference type="ARBA" id="ARBA00020311"/>
    </source>
</evidence>
<dbReference type="RefSeq" id="WP_244773944.1">
    <property type="nucleotide sequence ID" value="NZ_CP094929.1"/>
</dbReference>
<dbReference type="InterPro" id="IPR019760">
    <property type="entry name" value="DNA-dir_DNA_pol_A_CS"/>
</dbReference>
<keyword evidence="5 16" id="KW-0548">Nucleotidyltransferase</keyword>
<proteinExistence type="inferred from homology"/>
<dbReference type="Gene3D" id="3.30.70.370">
    <property type="match status" value="1"/>
</dbReference>
<dbReference type="Gene3D" id="1.20.1060.10">
    <property type="entry name" value="Taq DNA Polymerase, Chain T, domain 4"/>
    <property type="match status" value="1"/>
</dbReference>
<evidence type="ECO:0000256" key="13">
    <source>
        <dbReference type="ARBA" id="ARBA00023204"/>
    </source>
</evidence>
<dbReference type="InterPro" id="IPR029060">
    <property type="entry name" value="PIN-like_dom_sf"/>
</dbReference>
<dbReference type="Pfam" id="PF01612">
    <property type="entry name" value="DNA_pol_A_exo1"/>
    <property type="match status" value="1"/>
</dbReference>
<evidence type="ECO:0000256" key="15">
    <source>
        <dbReference type="NCBIfam" id="TIGR00593"/>
    </source>
</evidence>
<keyword evidence="4 16" id="KW-0808">Transferase</keyword>
<dbReference type="CDD" id="cd06139">
    <property type="entry name" value="DNA_polA_I_Ecoli_like_exo"/>
    <property type="match status" value="1"/>
</dbReference>
<dbReference type="Gene3D" id="1.10.150.20">
    <property type="entry name" value="5' to 3' exonuclease, C-terminal subdomain"/>
    <property type="match status" value="2"/>
</dbReference>
<dbReference type="Pfam" id="PF01367">
    <property type="entry name" value="5_3_exonuc"/>
    <property type="match status" value="1"/>
</dbReference>
<evidence type="ECO:0000256" key="7">
    <source>
        <dbReference type="ARBA" id="ARBA00022722"/>
    </source>
</evidence>
<feature type="domain" description="3'-5' exonuclease" evidence="18">
    <location>
        <begin position="358"/>
        <end position="539"/>
    </location>
</feature>
<evidence type="ECO:0000259" key="20">
    <source>
        <dbReference type="SMART" id="SM00482"/>
    </source>
</evidence>
<evidence type="ECO:0000256" key="6">
    <source>
        <dbReference type="ARBA" id="ARBA00022705"/>
    </source>
</evidence>
<keyword evidence="10 16" id="KW-0269">Exonuclease</keyword>
<dbReference type="InterPro" id="IPR036397">
    <property type="entry name" value="RNaseH_sf"/>
</dbReference>
<reference evidence="22" key="1">
    <citation type="journal article" date="2024" name="J Bioinform Genom">
        <title>Complete genome sequence of the type strain bacterium Sphaerochaeta associata GLS2t (VKM B-2742)t.</title>
        <authorList>
            <person name="Troshina O.Y."/>
            <person name="Tepeeva A.N."/>
            <person name="Arzamasceva V.O."/>
            <person name="Whitman W.B."/>
            <person name="Varghese N."/>
            <person name="Shapiro N."/>
            <person name="Woyke T."/>
            <person name="Kripides N.C."/>
            <person name="Vasilenko O.V."/>
        </authorList>
    </citation>
    <scope>NUCLEOTIDE SEQUENCE [LARGE SCALE GENOMIC DNA]</scope>
    <source>
        <strain evidence="22">GLS2T</strain>
    </source>
</reference>
<dbReference type="InterPro" id="IPR012337">
    <property type="entry name" value="RNaseH-like_sf"/>
</dbReference>
<protein>
    <recommendedName>
        <fullName evidence="3 15">DNA polymerase I</fullName>
        <ecNumber evidence="2 15">2.7.7.7</ecNumber>
    </recommendedName>
</protein>
<dbReference type="CDD" id="cd08637">
    <property type="entry name" value="DNA_pol_A_pol_I_C"/>
    <property type="match status" value="1"/>
</dbReference>
<dbReference type="SMART" id="SM00279">
    <property type="entry name" value="HhH2"/>
    <property type="match status" value="1"/>
</dbReference>
<evidence type="ECO:0000259" key="18">
    <source>
        <dbReference type="SMART" id="SM00474"/>
    </source>
</evidence>
<evidence type="ECO:0000256" key="5">
    <source>
        <dbReference type="ARBA" id="ARBA00022695"/>
    </source>
</evidence>
<dbReference type="Gene3D" id="3.30.420.10">
    <property type="entry name" value="Ribonuclease H-like superfamily/Ribonuclease H"/>
    <property type="match status" value="1"/>
</dbReference>
<evidence type="ECO:0000256" key="8">
    <source>
        <dbReference type="ARBA" id="ARBA00022763"/>
    </source>
</evidence>
<keyword evidence="11 16" id="KW-0239">DNA-directed DNA polymerase</keyword>
<dbReference type="InterPro" id="IPR036279">
    <property type="entry name" value="5-3_exonuclease_C_sf"/>
</dbReference>
<dbReference type="NCBIfam" id="TIGR00593">
    <property type="entry name" value="pola"/>
    <property type="match status" value="1"/>
</dbReference>
<feature type="domain" description="DNA-directed DNA polymerase family A palm" evidence="20">
    <location>
        <begin position="706"/>
        <end position="912"/>
    </location>
</feature>
<keyword evidence="9 16" id="KW-0378">Hydrolase</keyword>
<feature type="region of interest" description="Disordered" evidence="17">
    <location>
        <begin position="18"/>
        <end position="39"/>
    </location>
</feature>
<dbReference type="Pfam" id="PF02739">
    <property type="entry name" value="5_3_exonuc_N"/>
    <property type="match status" value="1"/>
</dbReference>
<evidence type="ECO:0000256" key="10">
    <source>
        <dbReference type="ARBA" id="ARBA00022839"/>
    </source>
</evidence>
<dbReference type="SUPFAM" id="SSF56672">
    <property type="entry name" value="DNA/RNA polymerases"/>
    <property type="match status" value="1"/>
</dbReference>
<dbReference type="PRINTS" id="PR00868">
    <property type="entry name" value="DNAPOLI"/>
</dbReference>
<evidence type="ECO:0000256" key="16">
    <source>
        <dbReference type="RuleBase" id="RU004460"/>
    </source>
</evidence>
<dbReference type="SUPFAM" id="SSF88723">
    <property type="entry name" value="PIN domain-like"/>
    <property type="match status" value="1"/>
</dbReference>
<dbReference type="InterPro" id="IPR008918">
    <property type="entry name" value="HhH2"/>
</dbReference>
<dbReference type="CDD" id="cd09859">
    <property type="entry name" value="PIN_53EXO"/>
    <property type="match status" value="1"/>
</dbReference>
<gene>
    <name evidence="16 21" type="primary">polA</name>
    <name evidence="21" type="ORF">MUG09_04710</name>
</gene>
<evidence type="ECO:0000256" key="4">
    <source>
        <dbReference type="ARBA" id="ARBA00022679"/>
    </source>
</evidence>
<evidence type="ECO:0000256" key="11">
    <source>
        <dbReference type="ARBA" id="ARBA00022932"/>
    </source>
</evidence>
<dbReference type="EMBL" id="CP094929">
    <property type="protein sequence ID" value="UOM52077.1"/>
    <property type="molecule type" value="Genomic_DNA"/>
</dbReference>
<evidence type="ECO:0000256" key="12">
    <source>
        <dbReference type="ARBA" id="ARBA00023125"/>
    </source>
</evidence>
<dbReference type="PANTHER" id="PTHR10133:SF27">
    <property type="entry name" value="DNA POLYMERASE NU"/>
    <property type="match status" value="1"/>
</dbReference>
<evidence type="ECO:0000313" key="22">
    <source>
        <dbReference type="Proteomes" id="UP000829708"/>
    </source>
</evidence>
<dbReference type="CDD" id="cd09898">
    <property type="entry name" value="H3TH_53EXO"/>
    <property type="match status" value="1"/>
</dbReference>
<dbReference type="InterPro" id="IPR002562">
    <property type="entry name" value="3'-5'_exonuclease_dom"/>
</dbReference>
<dbReference type="InterPro" id="IPR020046">
    <property type="entry name" value="5-3_exonucl_a-hlix_arch_N"/>
</dbReference>
<name>A0ABY4DGM3_9SPIR</name>
<dbReference type="InterPro" id="IPR001098">
    <property type="entry name" value="DNA-dir_DNA_pol_A_palm_dom"/>
</dbReference>
<keyword evidence="13 16" id="KW-0234">DNA repair</keyword>
<evidence type="ECO:0000259" key="19">
    <source>
        <dbReference type="SMART" id="SM00475"/>
    </source>
</evidence>
<dbReference type="SMART" id="SM00474">
    <property type="entry name" value="35EXOc"/>
    <property type="match status" value="1"/>
</dbReference>
<dbReference type="SMART" id="SM00475">
    <property type="entry name" value="53EXOc"/>
    <property type="match status" value="1"/>
</dbReference>
<dbReference type="NCBIfam" id="NF004397">
    <property type="entry name" value="PRK05755.1"/>
    <property type="match status" value="1"/>
</dbReference>
<dbReference type="Gene3D" id="3.40.50.1010">
    <property type="entry name" value="5'-nuclease"/>
    <property type="match status" value="1"/>
</dbReference>
<feature type="domain" description="5'-3' exonuclease" evidence="19">
    <location>
        <begin position="45"/>
        <end position="306"/>
    </location>
</feature>
<dbReference type="InterPro" id="IPR018320">
    <property type="entry name" value="DNA_polymerase_1"/>
</dbReference>
<dbReference type="InterPro" id="IPR043502">
    <property type="entry name" value="DNA/RNA_pol_sf"/>
</dbReference>
<dbReference type="GO" id="GO:0003887">
    <property type="term" value="F:DNA-directed DNA polymerase activity"/>
    <property type="evidence" value="ECO:0007669"/>
    <property type="project" value="UniProtKB-EC"/>
</dbReference>
<keyword evidence="7" id="KW-0540">Nuclease</keyword>
<sequence>MDELFSNQDFDQEKLASEAKDRVLSVPPKPQEPAVAPPTTLSNQKKLYIIDGYGLIYRSFFGFFANPIRDAQGNNVSAVYGFFSTLLKLIRENNPDYLVVAMDSMGPTFRHTLYEPYKANRDAAPEELHTQVPLIQDILKALKVPTIEMQGFEADDIIATLSEEATRHQIDTIMFTGDKDLLQLVDDHTLALRPAKKNEKFYRLMGCAEVEEEYGIKPSQIVDYLSLLGDSSDNVPGVKGIGEKGATKLLQQFGSLEGIYANLKLIAPGLQKKLAEGEENAKLSKRLVELKRDLFTVDTFDTEQYLVRDVDYDAAVPLFQEIGMRSIIKELGRASNGDASSPIPAKAEPNVEHAKSSYEAVTDLAQVKRLFDEAVKATGVMAFDLETTGLDEMLAQVIGFSFCWVEGTSYYVPLVHDGKELMDRQQVRDLLDSYFSTGKLSLVGQNIKYDYKVLHQWGVKVKNMVFDTMVAAWLLDSASVFNMDYLADKYLNYKTVRYSDIVPKDKLLSDIPLDQAVFYGAEDADITFRLYKLFAELLAARNLRSLLDEVEMPLLRIIADMELAGIYLERKLIEPLSAEFEGRIEAIRNQIFTICGHEFNLNSPQQLQEVLFVERNIPTGAKTRSGFSTSTDVLEPLRDSYPEVELILQYRMLNKLKTTYIDKLPLQINEKTQRIHPSFAQTGTETGRLSCKDPNLQNIPVRTEEGRRIRSAFVPKAGHLFLSADYSQIELVVLAHMADDPGLKGAFAAGIDVHSSTASLIFDVPLDKVSAEQRRIAKTINFGVMYGMGTHSLAMDLKIPHSDAKQFIDQYFERYSAVRSFVEATKTSSQQVGSVSTLLGHVRMITEINSRSAVERAKAERIAVNTVIQGSAADIMKLAMLRSDAMLREHKLGARLLLQIHDELIFEVPEDEVEKTKAVVQEALEKAVTLSVPLRTSIEVGSNWGDIH</sequence>
<dbReference type="PROSITE" id="PS00447">
    <property type="entry name" value="DNA_POLYMERASE_A"/>
    <property type="match status" value="1"/>
</dbReference>
<organism evidence="21 22">
    <name type="scientific">Sphaerochaeta associata</name>
    <dbReference type="NCBI Taxonomy" id="1129264"/>
    <lineage>
        <taxon>Bacteria</taxon>
        <taxon>Pseudomonadati</taxon>
        <taxon>Spirochaetota</taxon>
        <taxon>Spirochaetia</taxon>
        <taxon>Spirochaetales</taxon>
        <taxon>Sphaerochaetaceae</taxon>
        <taxon>Sphaerochaeta</taxon>
    </lineage>
</organism>
<keyword evidence="22" id="KW-1185">Reference proteome</keyword>
<comment type="similarity">
    <text evidence="1 16">Belongs to the DNA polymerase type-A family.</text>
</comment>
<keyword evidence="6 16" id="KW-0235">DNA replication</keyword>
<dbReference type="Proteomes" id="UP000829708">
    <property type="component" value="Chromosome"/>
</dbReference>
<dbReference type="PANTHER" id="PTHR10133">
    <property type="entry name" value="DNA POLYMERASE I"/>
    <property type="match status" value="1"/>
</dbReference>
<evidence type="ECO:0000256" key="14">
    <source>
        <dbReference type="ARBA" id="ARBA00049244"/>
    </source>
</evidence>
<evidence type="ECO:0000256" key="1">
    <source>
        <dbReference type="ARBA" id="ARBA00007705"/>
    </source>
</evidence>
<dbReference type="InterPro" id="IPR002421">
    <property type="entry name" value="5-3_exonuclease"/>
</dbReference>
<dbReference type="InterPro" id="IPR002298">
    <property type="entry name" value="DNA_polymerase_A"/>
</dbReference>
<evidence type="ECO:0000313" key="21">
    <source>
        <dbReference type="EMBL" id="UOM52077.1"/>
    </source>
</evidence>
<dbReference type="InterPro" id="IPR020045">
    <property type="entry name" value="DNA_polI_H3TH"/>
</dbReference>
<dbReference type="SUPFAM" id="SSF47807">
    <property type="entry name" value="5' to 3' exonuclease, C-terminal subdomain"/>
    <property type="match status" value="1"/>
</dbReference>
<keyword evidence="8 16" id="KW-0227">DNA damage</keyword>
<dbReference type="EC" id="2.7.7.7" evidence="2 15"/>
<comment type="function">
    <text evidence="16">In addition to polymerase activity, this DNA polymerase exhibits 3'-5' and 5'-3' exonuclease activity.</text>
</comment>
<evidence type="ECO:0000256" key="2">
    <source>
        <dbReference type="ARBA" id="ARBA00012417"/>
    </source>
</evidence>